<reference evidence="1" key="1">
    <citation type="submission" date="2018-04" db="EMBL/GenBank/DDBJ databases">
        <title>Whole genome sequencing of Hypsizygus marmoreus.</title>
        <authorList>
            <person name="Choi I.-G."/>
            <person name="Min B."/>
            <person name="Kim J.-G."/>
            <person name="Kim S."/>
            <person name="Oh Y.-L."/>
            <person name="Kong W.-S."/>
            <person name="Park H."/>
            <person name="Jeong J."/>
            <person name="Song E.-S."/>
        </authorList>
    </citation>
    <scope>NUCLEOTIDE SEQUENCE [LARGE SCALE GENOMIC DNA]</scope>
    <source>
        <strain evidence="1">51987-8</strain>
    </source>
</reference>
<accession>A0A369JNK1</accession>
<name>A0A369JNK1_HYPMA</name>
<protein>
    <submittedName>
        <fullName evidence="1">Uncharacterized protein</fullName>
    </submittedName>
</protein>
<keyword evidence="2" id="KW-1185">Reference proteome</keyword>
<evidence type="ECO:0000313" key="1">
    <source>
        <dbReference type="EMBL" id="RDB22922.1"/>
    </source>
</evidence>
<organism evidence="1 2">
    <name type="scientific">Hypsizygus marmoreus</name>
    <name type="common">White beech mushroom</name>
    <name type="synonym">Agaricus marmoreus</name>
    <dbReference type="NCBI Taxonomy" id="39966"/>
    <lineage>
        <taxon>Eukaryota</taxon>
        <taxon>Fungi</taxon>
        <taxon>Dikarya</taxon>
        <taxon>Basidiomycota</taxon>
        <taxon>Agaricomycotina</taxon>
        <taxon>Agaricomycetes</taxon>
        <taxon>Agaricomycetidae</taxon>
        <taxon>Agaricales</taxon>
        <taxon>Tricholomatineae</taxon>
        <taxon>Lyophyllaceae</taxon>
        <taxon>Hypsizygus</taxon>
    </lineage>
</organism>
<dbReference type="Proteomes" id="UP000076154">
    <property type="component" value="Unassembled WGS sequence"/>
</dbReference>
<dbReference type="InParanoid" id="A0A369JNK1"/>
<sequence length="136" mass="15431">MAYWDRRIQDGYKIAATWQGTMNLITKEGRPHVKPIPQTLHSMEKKTLYGFLKKPPNTWKRLILPLPRIPTTGWYSLPISKEGVMGVLDSLHNANDPFSENICKASSCFPPEPCTQDFKDLSGAAPFILQKTRCGR</sequence>
<gene>
    <name evidence="1" type="ORF">Hypma_009843</name>
</gene>
<dbReference type="OrthoDB" id="6630434at2759"/>
<evidence type="ECO:0000313" key="2">
    <source>
        <dbReference type="Proteomes" id="UP000076154"/>
    </source>
</evidence>
<dbReference type="EMBL" id="LUEZ02000048">
    <property type="protein sequence ID" value="RDB22922.1"/>
    <property type="molecule type" value="Genomic_DNA"/>
</dbReference>
<proteinExistence type="predicted"/>
<comment type="caution">
    <text evidence="1">The sequence shown here is derived from an EMBL/GenBank/DDBJ whole genome shotgun (WGS) entry which is preliminary data.</text>
</comment>
<dbReference type="AlphaFoldDB" id="A0A369JNK1"/>